<evidence type="ECO:0000313" key="3">
    <source>
        <dbReference type="Proteomes" id="UP000233786"/>
    </source>
</evidence>
<name>A0A2N3XSB1_SACSN</name>
<dbReference type="AlphaFoldDB" id="A0A2N3XSB1"/>
<sequence length="161" mass="17788">MLEDLDACGLTNHVLVITRYPVLPEDCDRLNKLRNVKLTMLFTYSGIDDRRVEPINSDIAANSLRWMLGARRPGVAPSRHPPVPQGRGRAPSASDPKASDFNHLNPKNRRSDALRHRSSVPTTPAISMGIGVPIPIEPFSSWPTRSRERWMPHGPGAAQAA</sequence>
<proteinExistence type="predicted"/>
<dbReference type="Proteomes" id="UP000233786">
    <property type="component" value="Unassembled WGS sequence"/>
</dbReference>
<protein>
    <submittedName>
        <fullName evidence="2">Uncharacterized protein</fullName>
    </submittedName>
</protein>
<evidence type="ECO:0000256" key="1">
    <source>
        <dbReference type="SAM" id="MobiDB-lite"/>
    </source>
</evidence>
<keyword evidence="3" id="KW-1185">Reference proteome</keyword>
<feature type="region of interest" description="Disordered" evidence="1">
    <location>
        <begin position="72"/>
        <end position="161"/>
    </location>
</feature>
<dbReference type="RefSeq" id="WP_010313336.1">
    <property type="nucleotide sequence ID" value="NZ_CP061007.1"/>
</dbReference>
<dbReference type="STRING" id="994479.GCA_000194155_06479"/>
<accession>A0A2N3XSB1</accession>
<gene>
    <name evidence="2" type="ORF">A8926_1092</name>
</gene>
<organism evidence="2 3">
    <name type="scientific">Saccharopolyspora spinosa</name>
    <dbReference type="NCBI Taxonomy" id="60894"/>
    <lineage>
        <taxon>Bacteria</taxon>
        <taxon>Bacillati</taxon>
        <taxon>Actinomycetota</taxon>
        <taxon>Actinomycetes</taxon>
        <taxon>Pseudonocardiales</taxon>
        <taxon>Pseudonocardiaceae</taxon>
        <taxon>Saccharopolyspora</taxon>
    </lineage>
</organism>
<dbReference type="EMBL" id="PJNB01000001">
    <property type="protein sequence ID" value="PKW13555.1"/>
    <property type="molecule type" value="Genomic_DNA"/>
</dbReference>
<reference evidence="2" key="1">
    <citation type="submission" date="2017-12" db="EMBL/GenBank/DDBJ databases">
        <title>Sequencing the genomes of 1000 Actinobacteria strains.</title>
        <authorList>
            <person name="Klenk H.-P."/>
        </authorList>
    </citation>
    <scope>NUCLEOTIDE SEQUENCE [LARGE SCALE GENOMIC DNA]</scope>
    <source>
        <strain evidence="2">DSM 44228</strain>
    </source>
</reference>
<evidence type="ECO:0000313" key="2">
    <source>
        <dbReference type="EMBL" id="PKW13555.1"/>
    </source>
</evidence>
<comment type="caution">
    <text evidence="2">The sequence shown here is derived from an EMBL/GenBank/DDBJ whole genome shotgun (WGS) entry which is preliminary data.</text>
</comment>